<reference evidence="1" key="1">
    <citation type="submission" date="2021-08" db="EMBL/GenBank/DDBJ databases">
        <title>The first chromosome-level gecko genome reveals the dynamic sex chromosomes of Neotropical dwarf geckos (Sphaerodactylidae: Sphaerodactylus).</title>
        <authorList>
            <person name="Pinto B.J."/>
            <person name="Keating S.E."/>
            <person name="Gamble T."/>
        </authorList>
    </citation>
    <scope>NUCLEOTIDE SEQUENCE</scope>
    <source>
        <strain evidence="1">TG3544</strain>
    </source>
</reference>
<proteinExistence type="predicted"/>
<dbReference type="Proteomes" id="UP000827872">
    <property type="component" value="Linkage Group LG03"/>
</dbReference>
<protein>
    <submittedName>
        <fullName evidence="1">Uncharacterized protein</fullName>
    </submittedName>
</protein>
<evidence type="ECO:0000313" key="2">
    <source>
        <dbReference type="Proteomes" id="UP000827872"/>
    </source>
</evidence>
<keyword evidence="2" id="KW-1185">Reference proteome</keyword>
<evidence type="ECO:0000313" key="1">
    <source>
        <dbReference type="EMBL" id="KAH7993645.1"/>
    </source>
</evidence>
<organism evidence="1 2">
    <name type="scientific">Sphaerodactylus townsendi</name>
    <dbReference type="NCBI Taxonomy" id="933632"/>
    <lineage>
        <taxon>Eukaryota</taxon>
        <taxon>Metazoa</taxon>
        <taxon>Chordata</taxon>
        <taxon>Craniata</taxon>
        <taxon>Vertebrata</taxon>
        <taxon>Euteleostomi</taxon>
        <taxon>Lepidosauria</taxon>
        <taxon>Squamata</taxon>
        <taxon>Bifurcata</taxon>
        <taxon>Gekkota</taxon>
        <taxon>Sphaerodactylidae</taxon>
        <taxon>Sphaerodactylus</taxon>
    </lineage>
</organism>
<gene>
    <name evidence="1" type="ORF">K3G42_031729</name>
</gene>
<accession>A0ACB8EMC6</accession>
<name>A0ACB8EMC6_9SAUR</name>
<sequence length="314" mass="33455">MREPTSSGVLRELSRALPADSRGETRSHHGGAGGFPDRRSPGLGECRRQPRPDAARAARLQALRARGAGPQPGLEAHRLRGAAGLRLQSPSGDAAQAPGGTHVAPRGAGRGGGGGRAPSAHRRHGGLSLVQTTDFFYPLVEDPYMMGRIACANVLSDLYAMGITECDNMLMLLSVSQKMTEEERDKIMPLIIKGFRDAAEDGGTSVTGGQTVLNPWIIVGGVATVVCQPNEFIVPDSAVPGDVLVLTKPLGTQVAVNAHQWLDNPEKWNKIKLVVSKEDVELAYQEAMFSMAMLNRTGGGPALEQLYTSLAEKY</sequence>
<dbReference type="EMBL" id="CM037616">
    <property type="protein sequence ID" value="KAH7993645.1"/>
    <property type="molecule type" value="Genomic_DNA"/>
</dbReference>
<comment type="caution">
    <text evidence="1">The sequence shown here is derived from an EMBL/GenBank/DDBJ whole genome shotgun (WGS) entry which is preliminary data.</text>
</comment>